<dbReference type="PANTHER" id="PTHR33835:SF1">
    <property type="entry name" value="METALLO-BETA-LACTAMASE DOMAIN-CONTAINING PROTEIN"/>
    <property type="match status" value="1"/>
</dbReference>
<dbReference type="AlphaFoldDB" id="A0AAV5GW60"/>
<dbReference type="Proteomes" id="UP001342314">
    <property type="component" value="Unassembled WGS sequence"/>
</dbReference>
<dbReference type="InterPro" id="IPR036866">
    <property type="entry name" value="RibonucZ/Hydroxyglut_hydro"/>
</dbReference>
<reference evidence="1 2" key="1">
    <citation type="submission" date="2021-12" db="EMBL/GenBank/DDBJ databases">
        <title>High titer production of polyol ester of fatty acids by Rhodotorula paludigena BS15 towards product separation-free biomass refinery.</title>
        <authorList>
            <person name="Mano J."/>
            <person name="Ono H."/>
            <person name="Tanaka T."/>
            <person name="Naito K."/>
            <person name="Sushida H."/>
            <person name="Ike M."/>
            <person name="Tokuyasu K."/>
            <person name="Kitaoka M."/>
        </authorList>
    </citation>
    <scope>NUCLEOTIDE SEQUENCE [LARGE SCALE GENOMIC DNA]</scope>
    <source>
        <strain evidence="1 2">BS15</strain>
    </source>
</reference>
<dbReference type="PANTHER" id="PTHR33835">
    <property type="entry name" value="YALI0C07656P"/>
    <property type="match status" value="1"/>
</dbReference>
<keyword evidence="2" id="KW-1185">Reference proteome</keyword>
<name>A0AAV5GW60_9BASI</name>
<organism evidence="1 2">
    <name type="scientific">Rhodotorula paludigena</name>
    <dbReference type="NCBI Taxonomy" id="86838"/>
    <lineage>
        <taxon>Eukaryota</taxon>
        <taxon>Fungi</taxon>
        <taxon>Dikarya</taxon>
        <taxon>Basidiomycota</taxon>
        <taxon>Pucciniomycotina</taxon>
        <taxon>Microbotryomycetes</taxon>
        <taxon>Sporidiobolales</taxon>
        <taxon>Sporidiobolaceae</taxon>
        <taxon>Rhodotorula</taxon>
    </lineage>
</organism>
<dbReference type="InterPro" id="IPR025638">
    <property type="entry name" value="DUF4336"/>
</dbReference>
<evidence type="ECO:0000313" key="2">
    <source>
        <dbReference type="Proteomes" id="UP001342314"/>
    </source>
</evidence>
<dbReference type="EMBL" id="BQKY01000018">
    <property type="protein sequence ID" value="GJN94779.1"/>
    <property type="molecule type" value="Genomic_DNA"/>
</dbReference>
<sequence>MSTATNAPAPPNDALVIRQLDAHTTIFSQPFSRGPVPFGGRSTAIKLRNGDVWLAASHPLDPATLKTITDLGDVKHIVVFDSEHKMFTKQYTDAFPSARLYFPPKAAAQWRKQGLITPEVEQRLFTYGTQGSVGNRPDPFEESTGGEIKSADFTHAHVNEVRGVLERRLSDLWRENPADCLGTLLNRAQDIAFFHVPTKTVIEADLLMNLPPSEQYSKTSARSTLPWLSHAARPGTKTHQRFVYHLAATNKAEMRAAARQVAGWDFDRIIPCHGDVIETGGKKAWTDTYAWFLEGN</sequence>
<dbReference type="SUPFAM" id="SSF56281">
    <property type="entry name" value="Metallo-hydrolase/oxidoreductase"/>
    <property type="match status" value="1"/>
</dbReference>
<comment type="caution">
    <text evidence="1">The sequence shown here is derived from an EMBL/GenBank/DDBJ whole genome shotgun (WGS) entry which is preliminary data.</text>
</comment>
<accession>A0AAV5GW60</accession>
<evidence type="ECO:0000313" key="1">
    <source>
        <dbReference type="EMBL" id="GJN94779.1"/>
    </source>
</evidence>
<protein>
    <submittedName>
        <fullName evidence="1">Uncharacterized protein</fullName>
    </submittedName>
</protein>
<proteinExistence type="predicted"/>
<gene>
    <name evidence="1" type="ORF">Rhopal_007871-T1</name>
</gene>